<dbReference type="AlphaFoldDB" id="A0A4S4ACY4"/>
<dbReference type="InterPro" id="IPR012373">
    <property type="entry name" value="Ferrdict_sens_TM"/>
</dbReference>
<dbReference type="Pfam" id="PF04773">
    <property type="entry name" value="FecR"/>
    <property type="match status" value="1"/>
</dbReference>
<feature type="transmembrane region" description="Helical" evidence="1">
    <location>
        <begin position="92"/>
        <end position="110"/>
    </location>
</feature>
<keyword evidence="1" id="KW-1133">Transmembrane helix</keyword>
<dbReference type="GO" id="GO:0016989">
    <property type="term" value="F:sigma factor antagonist activity"/>
    <property type="evidence" value="ECO:0007669"/>
    <property type="project" value="TreeGrafter"/>
</dbReference>
<dbReference type="Gene3D" id="2.60.120.1440">
    <property type="match status" value="1"/>
</dbReference>
<dbReference type="Proteomes" id="UP000307956">
    <property type="component" value="Unassembled WGS sequence"/>
</dbReference>
<dbReference type="PANTHER" id="PTHR30273:SF2">
    <property type="entry name" value="PROTEIN FECR"/>
    <property type="match status" value="1"/>
</dbReference>
<protein>
    <submittedName>
        <fullName evidence="4">DUF4880 domain-containing protein</fullName>
    </submittedName>
</protein>
<proteinExistence type="predicted"/>
<organism evidence="4 5">
    <name type="scientific">Pseudothauera rhizosphaerae</name>
    <dbReference type="NCBI Taxonomy" id="2565932"/>
    <lineage>
        <taxon>Bacteria</taxon>
        <taxon>Pseudomonadati</taxon>
        <taxon>Pseudomonadota</taxon>
        <taxon>Betaproteobacteria</taxon>
        <taxon>Rhodocyclales</taxon>
        <taxon>Zoogloeaceae</taxon>
        <taxon>Pseudothauera</taxon>
    </lineage>
</organism>
<feature type="domain" description="FecR protein" evidence="2">
    <location>
        <begin position="130"/>
        <end position="223"/>
    </location>
</feature>
<accession>A0A4S4ACY4</accession>
<reference evidence="4 5" key="1">
    <citation type="submission" date="2019-04" db="EMBL/GenBank/DDBJ databases">
        <title>Azoarcus rhizosphaerae sp. nov. isolated from rhizosphere of Ficus religiosa.</title>
        <authorList>
            <person name="Lin S.-Y."/>
            <person name="Hameed A."/>
            <person name="Hsu Y.-H."/>
            <person name="Young C.-C."/>
        </authorList>
    </citation>
    <scope>NUCLEOTIDE SEQUENCE [LARGE SCALE GENOMIC DNA]</scope>
    <source>
        <strain evidence="4 5">CC-YHH848</strain>
    </source>
</reference>
<keyword evidence="5" id="KW-1185">Reference proteome</keyword>
<comment type="caution">
    <text evidence="4">The sequence shown here is derived from an EMBL/GenBank/DDBJ whole genome shotgun (WGS) entry which is preliminary data.</text>
</comment>
<evidence type="ECO:0000259" key="3">
    <source>
        <dbReference type="Pfam" id="PF16220"/>
    </source>
</evidence>
<keyword evidence="1" id="KW-0812">Transmembrane</keyword>
<dbReference type="EMBL" id="SSOD01000019">
    <property type="protein sequence ID" value="THF56863.1"/>
    <property type="molecule type" value="Genomic_DNA"/>
</dbReference>
<evidence type="ECO:0000256" key="1">
    <source>
        <dbReference type="SAM" id="Phobius"/>
    </source>
</evidence>
<dbReference type="RefSeq" id="WP_136386534.1">
    <property type="nucleotide sequence ID" value="NZ_SSOD01000019.1"/>
</dbReference>
<evidence type="ECO:0000259" key="2">
    <source>
        <dbReference type="Pfam" id="PF04773"/>
    </source>
</evidence>
<dbReference type="InterPro" id="IPR006860">
    <property type="entry name" value="FecR"/>
</dbReference>
<name>A0A4S4ACY4_9RHOO</name>
<gene>
    <name evidence="4" type="ORF">E6O51_18695</name>
</gene>
<dbReference type="InterPro" id="IPR032623">
    <property type="entry name" value="FecR_N"/>
</dbReference>
<dbReference type="PIRSF" id="PIRSF018266">
    <property type="entry name" value="FecR"/>
    <property type="match status" value="1"/>
</dbReference>
<dbReference type="Pfam" id="PF16220">
    <property type="entry name" value="DUF4880"/>
    <property type="match status" value="1"/>
</dbReference>
<evidence type="ECO:0000313" key="4">
    <source>
        <dbReference type="EMBL" id="THF56863.1"/>
    </source>
</evidence>
<keyword evidence="1" id="KW-0472">Membrane</keyword>
<dbReference type="OrthoDB" id="1099576at2"/>
<feature type="domain" description="FecR N-terminal" evidence="3">
    <location>
        <begin position="20"/>
        <end position="61"/>
    </location>
</feature>
<evidence type="ECO:0000313" key="5">
    <source>
        <dbReference type="Proteomes" id="UP000307956"/>
    </source>
</evidence>
<dbReference type="PANTHER" id="PTHR30273">
    <property type="entry name" value="PERIPLASMIC SIGNAL SENSOR AND SIGMA FACTOR ACTIVATOR FECR-RELATED"/>
    <property type="match status" value="1"/>
</dbReference>
<sequence length="340" mass="37072">MAAEPAAAADHGPLTQDVLQQAAQWFAVLADHRTTETERQRWQAWLEADAAHRRAWQRVESVSQRFAELQAGSPAAAHAALRRTPSRGRRQALRVLGGGGVALLGAWLLAREHLLDDRRLAALAAWTADERTTVGEVRELRLADGGSLWLNTASAADIDYGADLRRIALHAGELLVHTAPDPQQPPRPLVVDTLHGRLTALGTRFSVTLEDGATLVSVFDGAVDVAPRGGPAQVLGAGQQARFDRRTVHAPAVAARARESWSRGLLVAEDRRLDDFVAELARYVPLQLEVAPEVAALRLVGVYPMREPVHDFGRCIAALQAALPVRVHVIADRHWRIEAR</sequence>